<name>A0AAD9YNZ2_COLKA</name>
<gene>
    <name evidence="2" type="ORF">CKAH01_14005</name>
</gene>
<dbReference type="EMBL" id="VYYT01000070">
    <property type="protein sequence ID" value="KAK2772198.1"/>
    <property type="molecule type" value="Genomic_DNA"/>
</dbReference>
<comment type="caution">
    <text evidence="2">The sequence shown here is derived from an EMBL/GenBank/DDBJ whole genome shotgun (WGS) entry which is preliminary data.</text>
</comment>
<organism evidence="2 3">
    <name type="scientific">Colletotrichum kahawae</name>
    <name type="common">Coffee berry disease fungus</name>
    <dbReference type="NCBI Taxonomy" id="34407"/>
    <lineage>
        <taxon>Eukaryota</taxon>
        <taxon>Fungi</taxon>
        <taxon>Dikarya</taxon>
        <taxon>Ascomycota</taxon>
        <taxon>Pezizomycotina</taxon>
        <taxon>Sordariomycetes</taxon>
        <taxon>Hypocreomycetidae</taxon>
        <taxon>Glomerellales</taxon>
        <taxon>Glomerellaceae</taxon>
        <taxon>Colletotrichum</taxon>
        <taxon>Colletotrichum gloeosporioides species complex</taxon>
    </lineage>
</organism>
<feature type="region of interest" description="Disordered" evidence="1">
    <location>
        <begin position="1"/>
        <end position="45"/>
    </location>
</feature>
<dbReference type="AlphaFoldDB" id="A0AAD9YNZ2"/>
<evidence type="ECO:0000313" key="3">
    <source>
        <dbReference type="Proteomes" id="UP001281614"/>
    </source>
</evidence>
<evidence type="ECO:0000256" key="1">
    <source>
        <dbReference type="SAM" id="MobiDB-lite"/>
    </source>
</evidence>
<proteinExistence type="predicted"/>
<dbReference type="Proteomes" id="UP001281614">
    <property type="component" value="Unassembled WGS sequence"/>
</dbReference>
<sequence>MRRRRCPEATAPRYRARRRLKASKSSSRKERQTPNGRRIGPRPAV</sequence>
<reference evidence="2" key="1">
    <citation type="submission" date="2023-02" db="EMBL/GenBank/DDBJ databases">
        <title>Colletotrichum kahawae CIFC_Que2 genome sequencing and assembly.</title>
        <authorList>
            <person name="Baroncelli R."/>
        </authorList>
    </citation>
    <scope>NUCLEOTIDE SEQUENCE</scope>
    <source>
        <strain evidence="2">CIFC_Que2</strain>
    </source>
</reference>
<accession>A0AAD9YNZ2</accession>
<protein>
    <submittedName>
        <fullName evidence="2">Uncharacterized protein</fullName>
    </submittedName>
</protein>
<evidence type="ECO:0000313" key="2">
    <source>
        <dbReference type="EMBL" id="KAK2772198.1"/>
    </source>
</evidence>
<keyword evidence="3" id="KW-1185">Reference proteome</keyword>